<evidence type="ECO:0000313" key="2">
    <source>
        <dbReference type="Proteomes" id="UP000319619"/>
    </source>
</evidence>
<organism evidence="1 2">
    <name type="scientific">candidate division LCP-89 bacterium B3_LCP</name>
    <dbReference type="NCBI Taxonomy" id="2012998"/>
    <lineage>
        <taxon>Bacteria</taxon>
        <taxon>Pseudomonadati</taxon>
        <taxon>Bacteria division LCP-89</taxon>
    </lineage>
</organism>
<reference evidence="1 2" key="1">
    <citation type="submission" date="2017-06" db="EMBL/GenBank/DDBJ databases">
        <title>Novel microbial phyla capable of carbon fixation and sulfur reduction in deep-sea sediments.</title>
        <authorList>
            <person name="Huang J."/>
            <person name="Baker B."/>
            <person name="Wang Y."/>
        </authorList>
    </citation>
    <scope>NUCLEOTIDE SEQUENCE [LARGE SCALE GENOMIC DNA]</scope>
    <source>
        <strain evidence="1">B3_LCP</strain>
    </source>
</reference>
<evidence type="ECO:0008006" key="3">
    <source>
        <dbReference type="Google" id="ProtNLM"/>
    </source>
</evidence>
<comment type="caution">
    <text evidence="1">The sequence shown here is derived from an EMBL/GenBank/DDBJ whole genome shotgun (WGS) entry which is preliminary data.</text>
</comment>
<evidence type="ECO:0000313" key="1">
    <source>
        <dbReference type="EMBL" id="TKJ38396.1"/>
    </source>
</evidence>
<name>A0A532UTX1_UNCL8</name>
<dbReference type="AlphaFoldDB" id="A0A532UTX1"/>
<proteinExistence type="predicted"/>
<gene>
    <name evidence="1" type="ORF">CEE37_12820</name>
</gene>
<accession>A0A532UTX1</accession>
<sequence>MNASTFQHCPLVNNIRDFENDREPCTHCSIPFMILDSQGTVRKVNHAFIDLWKISDNDTVEESEYNIFDDPILNSGNNAKLIKQASAGKTVELKMPDYSLPASFGSSTDNRIELHQVKIFIMGVMVKRSLGGMLLSYSCESQSPDVLQPEREGLGLDALVRSFCDFKHQINNPLLLIIGHAQLLMTKCENLSEENAYKLEKILSASEKIRMHLNERENELNSIYSKTAPELSEDLLH</sequence>
<protein>
    <recommendedName>
        <fullName evidence="3">Signal transduction histidine kinase dimerisation/phosphoacceptor domain-containing protein</fullName>
    </recommendedName>
</protein>
<dbReference type="Proteomes" id="UP000319619">
    <property type="component" value="Unassembled WGS sequence"/>
</dbReference>
<dbReference type="EMBL" id="NJBN01000010">
    <property type="protein sequence ID" value="TKJ38396.1"/>
    <property type="molecule type" value="Genomic_DNA"/>
</dbReference>